<evidence type="ECO:0000256" key="1">
    <source>
        <dbReference type="SAM" id="Coils"/>
    </source>
</evidence>
<dbReference type="PANTHER" id="PTHR21683">
    <property type="entry name" value="COILED-COIL DOMAIN-CONTAINING PROTEIN 42 LIKE-2-LIKE-RELATED"/>
    <property type="match status" value="1"/>
</dbReference>
<dbReference type="PANTHER" id="PTHR21683:SF8">
    <property type="entry name" value="COILED-COIL DOMAIN-CONTAINING PROTEIN 42"/>
    <property type="match status" value="1"/>
</dbReference>
<proteinExistence type="predicted"/>
<reference evidence="2" key="2">
    <citation type="submission" date="2025-09" db="UniProtKB">
        <authorList>
            <consortium name="Ensembl"/>
        </authorList>
    </citation>
    <scope>IDENTIFICATION</scope>
</reference>
<reference evidence="2" key="1">
    <citation type="submission" date="2025-08" db="UniProtKB">
        <authorList>
            <consortium name="Ensembl"/>
        </authorList>
    </citation>
    <scope>IDENTIFICATION</scope>
</reference>
<sequence length="77" mass="8889">MHEDLLQSAQTRMEMIEKAKVLLAQYTEEKEDKILQYNNELAQLQTRFDQAHSDVLIWVRKPGRAGGHSYDLAAKTS</sequence>
<dbReference type="GO" id="GO:0007286">
    <property type="term" value="P:spermatid development"/>
    <property type="evidence" value="ECO:0007669"/>
    <property type="project" value="TreeGrafter"/>
</dbReference>
<dbReference type="Ensembl" id="ENSNPET00000020328.1">
    <property type="protein sequence ID" value="ENSNPEP00000019823.1"/>
    <property type="gene ID" value="ENSNPEG00000014752.1"/>
</dbReference>
<keyword evidence="3" id="KW-1185">Reference proteome</keyword>
<keyword evidence="1" id="KW-0175">Coiled coil</keyword>
<name>A0A8C6ZZK7_NOTPE</name>
<organism evidence="2 3">
    <name type="scientific">Nothoprocta perdicaria</name>
    <name type="common">Chilean tinamou</name>
    <name type="synonym">Crypturus perdicarius</name>
    <dbReference type="NCBI Taxonomy" id="30464"/>
    <lineage>
        <taxon>Eukaryota</taxon>
        <taxon>Metazoa</taxon>
        <taxon>Chordata</taxon>
        <taxon>Craniata</taxon>
        <taxon>Vertebrata</taxon>
        <taxon>Euteleostomi</taxon>
        <taxon>Archelosauria</taxon>
        <taxon>Archosauria</taxon>
        <taxon>Dinosauria</taxon>
        <taxon>Saurischia</taxon>
        <taxon>Theropoda</taxon>
        <taxon>Coelurosauria</taxon>
        <taxon>Aves</taxon>
        <taxon>Palaeognathae</taxon>
        <taxon>Tinamiformes</taxon>
        <taxon>Tinamidae</taxon>
        <taxon>Nothoprocta</taxon>
    </lineage>
</organism>
<dbReference type="Proteomes" id="UP000694420">
    <property type="component" value="Unplaced"/>
</dbReference>
<dbReference type="InterPro" id="IPR051147">
    <property type="entry name" value="CFAP_domain-containing"/>
</dbReference>
<dbReference type="AlphaFoldDB" id="A0A8C6ZZK7"/>
<feature type="coiled-coil region" evidence="1">
    <location>
        <begin position="16"/>
        <end position="54"/>
    </location>
</feature>
<protein>
    <submittedName>
        <fullName evidence="2">Uncharacterized protein</fullName>
    </submittedName>
</protein>
<accession>A0A8C6ZZK7</accession>
<evidence type="ECO:0000313" key="2">
    <source>
        <dbReference type="Ensembl" id="ENSNPEP00000019823.1"/>
    </source>
</evidence>
<evidence type="ECO:0000313" key="3">
    <source>
        <dbReference type="Proteomes" id="UP000694420"/>
    </source>
</evidence>